<dbReference type="PANTHER" id="PTHR43649">
    <property type="entry name" value="ARABINOSE-BINDING PROTEIN-RELATED"/>
    <property type="match status" value="1"/>
</dbReference>
<keyword evidence="3" id="KW-1185">Reference proteome</keyword>
<proteinExistence type="predicted"/>
<dbReference type="SUPFAM" id="SSF53850">
    <property type="entry name" value="Periplasmic binding protein-like II"/>
    <property type="match status" value="1"/>
</dbReference>
<evidence type="ECO:0000313" key="3">
    <source>
        <dbReference type="Proteomes" id="UP000245845"/>
    </source>
</evidence>
<dbReference type="EMBL" id="QGDL01000006">
    <property type="protein sequence ID" value="PWJ29485.1"/>
    <property type="molecule type" value="Genomic_DNA"/>
</dbReference>
<name>A0A2Y9C5A4_9FIRM</name>
<dbReference type="InterPro" id="IPR050490">
    <property type="entry name" value="Bact_solute-bd_prot1"/>
</dbReference>
<sequence>MNIKMKRILSCLMVICMVLGLCACGKKGQTEEKEQGELADAGYDIDAMEVEETTVKLYHRINADGGDAESEYFIRKINEWNEEDNGITIEPVFIMKETDYLDRLSTDIASGDAPDIFMQYGGTNCLDYVESDIVLNLEPYFDADQDWYNGIVKANWNMVDYERYGHEGIYGAPWSAFELLLYYNEEYLSKCNLEVPKSWEELEHCCEVLKENGYQPFLVGEADNYRYGHLLSAMAVKSYGPDFENQLADRKYTYESPEIVKLIQEIKDMQDKGYFGENVLSVDVNAERSYFGAGDCAFMIDLSRGGALLSDSECFKNQTIHAAKIPYFDAKYEKDNMGGASQNYFVCTMNKSVNQIKASLKVVKWLTSQGFVDELVKEYANTYSVIPSEGIIDNYMFDECNELMSQTEAYVAELAQASTNTAELTVVRNALQLLGSGSSAEDVSKEIMDNLANYE</sequence>
<dbReference type="RefSeq" id="WP_109731329.1">
    <property type="nucleotide sequence ID" value="NZ_BAAACK010000026.1"/>
</dbReference>
<dbReference type="AlphaFoldDB" id="A0A2Y9C5A4"/>
<keyword evidence="1" id="KW-0732">Signal</keyword>
<dbReference type="PROSITE" id="PS51257">
    <property type="entry name" value="PROKAR_LIPOPROTEIN"/>
    <property type="match status" value="1"/>
</dbReference>
<protein>
    <submittedName>
        <fullName evidence="2">ABC-type glycerol-3-phosphate transport system substrate-binding protein</fullName>
    </submittedName>
</protein>
<dbReference type="Gene3D" id="3.40.190.10">
    <property type="entry name" value="Periplasmic binding protein-like II"/>
    <property type="match status" value="2"/>
</dbReference>
<dbReference type="OrthoDB" id="94797at2"/>
<dbReference type="Proteomes" id="UP000245845">
    <property type="component" value="Unassembled WGS sequence"/>
</dbReference>
<evidence type="ECO:0000256" key="1">
    <source>
        <dbReference type="SAM" id="SignalP"/>
    </source>
</evidence>
<feature type="chain" id="PRO_5043162243" evidence="1">
    <location>
        <begin position="24"/>
        <end position="455"/>
    </location>
</feature>
<dbReference type="Pfam" id="PF01547">
    <property type="entry name" value="SBP_bac_1"/>
    <property type="match status" value="1"/>
</dbReference>
<comment type="caution">
    <text evidence="2">The sequence shown here is derived from an EMBL/GenBank/DDBJ whole genome shotgun (WGS) entry which is preliminary data.</text>
</comment>
<accession>A0A2Y9C5A4</accession>
<reference evidence="2 3" key="1">
    <citation type="submission" date="2018-05" db="EMBL/GenBank/DDBJ databases">
        <title>The Hungate 1000. A catalogue of reference genomes from the rumen microbiome.</title>
        <authorList>
            <person name="Kelly W."/>
        </authorList>
    </citation>
    <scope>NUCLEOTIDE SEQUENCE [LARGE SCALE GENOMIC DNA]</scope>
    <source>
        <strain evidence="2 3">NLAE-zl-C242</strain>
    </source>
</reference>
<feature type="signal peptide" evidence="1">
    <location>
        <begin position="1"/>
        <end position="23"/>
    </location>
</feature>
<organism evidence="2 3">
    <name type="scientific">Faecalicatena orotica</name>
    <dbReference type="NCBI Taxonomy" id="1544"/>
    <lineage>
        <taxon>Bacteria</taxon>
        <taxon>Bacillati</taxon>
        <taxon>Bacillota</taxon>
        <taxon>Clostridia</taxon>
        <taxon>Lachnospirales</taxon>
        <taxon>Lachnospiraceae</taxon>
        <taxon>Faecalicatena</taxon>
    </lineage>
</organism>
<dbReference type="InterPro" id="IPR006059">
    <property type="entry name" value="SBP"/>
</dbReference>
<dbReference type="PANTHER" id="PTHR43649:SF12">
    <property type="entry name" value="DIACETYLCHITOBIOSE BINDING PROTEIN DASA"/>
    <property type="match status" value="1"/>
</dbReference>
<evidence type="ECO:0000313" key="2">
    <source>
        <dbReference type="EMBL" id="PWJ29485.1"/>
    </source>
</evidence>
<gene>
    <name evidence="2" type="ORF">A8806_106224</name>
</gene>